<feature type="domain" description="Putative auto-transporter adhesin head GIN" evidence="1">
    <location>
        <begin position="49"/>
        <end position="229"/>
    </location>
</feature>
<evidence type="ECO:0000259" key="1">
    <source>
        <dbReference type="Pfam" id="PF10988"/>
    </source>
</evidence>
<accession>A0A501VY94</accession>
<evidence type="ECO:0000313" key="3">
    <source>
        <dbReference type="Proteomes" id="UP000316727"/>
    </source>
</evidence>
<dbReference type="PROSITE" id="PS51257">
    <property type="entry name" value="PROKAR_LIPOPROTEIN"/>
    <property type="match status" value="1"/>
</dbReference>
<reference evidence="2 3" key="1">
    <citation type="submission" date="2019-06" db="EMBL/GenBank/DDBJ databases">
        <title>A novel bacterium of genus Pontibacter, isolated from marine sediment.</title>
        <authorList>
            <person name="Huang H."/>
            <person name="Mo K."/>
            <person name="Hu Y."/>
        </authorList>
    </citation>
    <scope>NUCLEOTIDE SEQUENCE [LARGE SCALE GENOMIC DNA]</scope>
    <source>
        <strain evidence="2 3">HB172049</strain>
    </source>
</reference>
<dbReference type="Gene3D" id="2.160.20.120">
    <property type="match status" value="1"/>
</dbReference>
<sequence length="244" mass="25822">MYMVTRREMKMGGKVLAGLLALSFLGACDDTNCIKGEGVVETRTLNLEPFSRIEANGDFKVYITQGQTQAVEVKGEPNILNQLNTSIDGDTWEIENRECVRRSEAVEVYITMPQVQSLYLNGSGRITSQSDIAAEELAVEVNGSGKIDFDVSAEKVIARVTGSGEVVLHGEAPLYNVTISGSGKASAFELQTENANAVISGSGVAEVSASNALAADISGSGIVYYKGDPEVTTTISGSGKVVKK</sequence>
<proteinExistence type="predicted"/>
<evidence type="ECO:0000313" key="2">
    <source>
        <dbReference type="EMBL" id="TPE39467.1"/>
    </source>
</evidence>
<organism evidence="2 3">
    <name type="scientific">Pontibacter mangrovi</name>
    <dbReference type="NCBI Taxonomy" id="2589816"/>
    <lineage>
        <taxon>Bacteria</taxon>
        <taxon>Pseudomonadati</taxon>
        <taxon>Bacteroidota</taxon>
        <taxon>Cytophagia</taxon>
        <taxon>Cytophagales</taxon>
        <taxon>Hymenobacteraceae</taxon>
        <taxon>Pontibacter</taxon>
    </lineage>
</organism>
<dbReference type="PANTHER" id="PTHR39200:SF1">
    <property type="entry name" value="AUTO-TRANSPORTER ADHESIN HEAD GIN DOMAIN-CONTAINING PROTEIN-RELATED"/>
    <property type="match status" value="1"/>
</dbReference>
<protein>
    <submittedName>
        <fullName evidence="2">DUF2807 domain-containing protein</fullName>
    </submittedName>
</protein>
<dbReference type="AlphaFoldDB" id="A0A501VY94"/>
<dbReference type="Pfam" id="PF10988">
    <property type="entry name" value="DUF2807"/>
    <property type="match status" value="1"/>
</dbReference>
<gene>
    <name evidence="2" type="ORF">FJM65_21015</name>
</gene>
<dbReference type="PANTHER" id="PTHR39200">
    <property type="entry name" value="HYPOTHETICAL EXPORTED PROTEIN"/>
    <property type="match status" value="1"/>
</dbReference>
<name>A0A501VY94_9BACT</name>
<dbReference type="InterPro" id="IPR021255">
    <property type="entry name" value="DUF2807"/>
</dbReference>
<keyword evidence="3" id="KW-1185">Reference proteome</keyword>
<comment type="caution">
    <text evidence="2">The sequence shown here is derived from an EMBL/GenBank/DDBJ whole genome shotgun (WGS) entry which is preliminary data.</text>
</comment>
<dbReference type="EMBL" id="VFRQ01000022">
    <property type="protein sequence ID" value="TPE39467.1"/>
    <property type="molecule type" value="Genomic_DNA"/>
</dbReference>
<dbReference type="OrthoDB" id="1442792at2"/>
<dbReference type="Proteomes" id="UP000316727">
    <property type="component" value="Unassembled WGS sequence"/>
</dbReference>